<gene>
    <name evidence="1" type="ORF">CFBP5877_14555</name>
</gene>
<name>A0AAE6EG40_AGRTU</name>
<evidence type="ECO:0000313" key="1">
    <source>
        <dbReference type="EMBL" id="QCL80405.1"/>
    </source>
</evidence>
<dbReference type="Proteomes" id="UP000298579">
    <property type="component" value="Chromosome linear"/>
</dbReference>
<reference evidence="1 2" key="1">
    <citation type="submission" date="2019-04" db="EMBL/GenBank/DDBJ databases">
        <title>Complete genome sequence of Agrobacterium tumefaciens CFBP5877.</title>
        <authorList>
            <person name="Huang Y.-Y."/>
            <person name="Chiang H.-Y."/>
            <person name="Chou L."/>
            <person name="Lai E.-M."/>
            <person name="Kuo C.-H."/>
        </authorList>
    </citation>
    <scope>NUCLEOTIDE SEQUENCE [LARGE SCALE GENOMIC DNA]</scope>
    <source>
        <strain evidence="1 2">CFBP5877</strain>
    </source>
</reference>
<organism evidence="1 2">
    <name type="scientific">Agrobacterium tumefaciens</name>
    <dbReference type="NCBI Taxonomy" id="358"/>
    <lineage>
        <taxon>Bacteria</taxon>
        <taxon>Pseudomonadati</taxon>
        <taxon>Pseudomonadota</taxon>
        <taxon>Alphaproteobacteria</taxon>
        <taxon>Hyphomicrobiales</taxon>
        <taxon>Rhizobiaceae</taxon>
        <taxon>Rhizobium/Agrobacterium group</taxon>
        <taxon>Agrobacterium</taxon>
        <taxon>Agrobacterium tumefaciens complex</taxon>
    </lineage>
</organism>
<dbReference type="AlphaFoldDB" id="A0AAE6EG40"/>
<dbReference type="EMBL" id="CP039898">
    <property type="protein sequence ID" value="QCL80405.1"/>
    <property type="molecule type" value="Genomic_DNA"/>
</dbReference>
<proteinExistence type="predicted"/>
<protein>
    <submittedName>
        <fullName evidence="1">AbrB family transcriptional regulator</fullName>
    </submittedName>
</protein>
<accession>A0AAE6EG40</accession>
<evidence type="ECO:0000313" key="2">
    <source>
        <dbReference type="Proteomes" id="UP000298579"/>
    </source>
</evidence>
<sequence length="79" mass="8513">MTMTVAANVQATVPAAVRELCRIVSGRLAGFVPGPDGRFMLVRADNKQPPTRFGRLRGHAGEGLDTDTVMVMSRGENEQ</sequence>
<dbReference type="RefSeq" id="WP_137066331.1">
    <property type="nucleotide sequence ID" value="NZ_CP039889.1"/>
</dbReference>